<dbReference type="Proteomes" id="UP000053237">
    <property type="component" value="Unassembled WGS sequence"/>
</dbReference>
<dbReference type="EMBL" id="CAIX01000410">
    <property type="protein sequence ID" value="CCI50190.1"/>
    <property type="molecule type" value="Genomic_DNA"/>
</dbReference>
<dbReference type="AlphaFoldDB" id="A0A024GTQ2"/>
<comment type="caution">
    <text evidence="1">The sequence shown here is derived from an EMBL/GenBank/DDBJ whole genome shotgun (WGS) entry which is preliminary data.</text>
</comment>
<protein>
    <submittedName>
        <fullName evidence="1">Uncharacterized protein</fullName>
    </submittedName>
</protein>
<name>A0A024GTQ2_9STRA</name>
<reference evidence="1 2" key="1">
    <citation type="submission" date="2012-05" db="EMBL/GenBank/DDBJ databases">
        <title>Recombination and specialization in a pathogen metapopulation.</title>
        <authorList>
            <person name="Gardiner A."/>
            <person name="Kemen E."/>
            <person name="Schultz-Larsen T."/>
            <person name="MacLean D."/>
            <person name="Van Oosterhout C."/>
            <person name="Jones J.D.G."/>
        </authorList>
    </citation>
    <scope>NUCLEOTIDE SEQUENCE [LARGE SCALE GENOMIC DNA]</scope>
    <source>
        <strain evidence="1 2">Ac Nc2</strain>
    </source>
</reference>
<gene>
    <name evidence="1" type="ORF">BN9_117410</name>
</gene>
<accession>A0A024GTQ2</accession>
<sequence>MRVGFKCLELVTAILSIPFTEPLAHMMISRLFVEHLHCRMTTHLGSCVINSLILSINMCLEDFCFGIQKSTFLVSRVLKSINIQTRRASHGNQKIFCFFQELCVRLSFFLEGLNHPFVQFFFISIHRSMSVP</sequence>
<keyword evidence="2" id="KW-1185">Reference proteome</keyword>
<organism evidence="1 2">
    <name type="scientific">Albugo candida</name>
    <dbReference type="NCBI Taxonomy" id="65357"/>
    <lineage>
        <taxon>Eukaryota</taxon>
        <taxon>Sar</taxon>
        <taxon>Stramenopiles</taxon>
        <taxon>Oomycota</taxon>
        <taxon>Peronosporomycetes</taxon>
        <taxon>Albuginales</taxon>
        <taxon>Albuginaceae</taxon>
        <taxon>Albugo</taxon>
    </lineage>
</organism>
<evidence type="ECO:0000313" key="2">
    <source>
        <dbReference type="Proteomes" id="UP000053237"/>
    </source>
</evidence>
<evidence type="ECO:0000313" key="1">
    <source>
        <dbReference type="EMBL" id="CCI50190.1"/>
    </source>
</evidence>
<proteinExistence type="predicted"/>
<dbReference type="InParanoid" id="A0A024GTQ2"/>